<evidence type="ECO:0000256" key="1">
    <source>
        <dbReference type="ARBA" id="ARBA00008468"/>
    </source>
</evidence>
<comment type="caution">
    <text evidence="3">The sequence shown here is derived from an EMBL/GenBank/DDBJ whole genome shotgun (WGS) entry which is preliminary data.</text>
</comment>
<dbReference type="KEGG" id="opa:HPODL_04939"/>
<dbReference type="OrthoDB" id="244061at2759"/>
<evidence type="ECO:0000313" key="4">
    <source>
        <dbReference type="Proteomes" id="UP000008673"/>
    </source>
</evidence>
<name>W1QIQ9_OGAPD</name>
<gene>
    <name evidence="3" type="ORF">HPODL_04939</name>
</gene>
<accession>W1QIQ9</accession>
<reference evidence="3 4" key="1">
    <citation type="journal article" date="2013" name="BMC Genomics">
        <title>Genome sequence and analysis of methylotrophic yeast Hansenula polymorpha DL1.</title>
        <authorList>
            <person name="Ravin N.V."/>
            <person name="Eldarov M.A."/>
            <person name="Kadnikov V.V."/>
            <person name="Beletsky A.V."/>
            <person name="Schneider J."/>
            <person name="Mardanova E.S."/>
            <person name="Smekalova E.M."/>
            <person name="Zvereva M.I."/>
            <person name="Dontsova O.A."/>
            <person name="Mardanov A.V."/>
            <person name="Skryabin K.G."/>
        </authorList>
    </citation>
    <scope>NUCLEOTIDE SEQUENCE [LARGE SCALE GENOMIC DNA]</scope>
    <source>
        <strain evidence="4">ATCC 26012 / BCRC 20466 / JCM 22074 / NRRL Y-7560 / DL-1</strain>
    </source>
</reference>
<feature type="coiled-coil region" evidence="2">
    <location>
        <begin position="83"/>
        <end position="120"/>
    </location>
</feature>
<comment type="similarity">
    <text evidence="1">Belongs to the BLOC1S2 family.</text>
</comment>
<proteinExistence type="inferred from homology"/>
<dbReference type="AlphaFoldDB" id="W1QIQ9"/>
<dbReference type="Pfam" id="PF10046">
    <property type="entry name" value="BLOC1_2"/>
    <property type="match status" value="1"/>
</dbReference>
<dbReference type="HOGENOM" id="CLU_1928206_0_0_1"/>
<sequence length="131" mass="15543">MSGLIYNLAVFNFPKYRLVMASSNDLRQLIRNSYECMRKILELDTQSTLTNFNVMETLNNSTILRYRELEPYLDSLESETSKIRALDQELAKNKPKLEQLEERTKKLALLVEQMDEWSAELEVKSRRYTRK</sequence>
<evidence type="ECO:0000256" key="2">
    <source>
        <dbReference type="SAM" id="Coils"/>
    </source>
</evidence>
<keyword evidence="4" id="KW-1185">Reference proteome</keyword>
<organism evidence="3 4">
    <name type="scientific">Ogataea parapolymorpha (strain ATCC 26012 / BCRC 20466 / JCM 22074 / NRRL Y-7560 / DL-1)</name>
    <name type="common">Yeast</name>
    <name type="synonym">Hansenula polymorpha</name>
    <dbReference type="NCBI Taxonomy" id="871575"/>
    <lineage>
        <taxon>Eukaryota</taxon>
        <taxon>Fungi</taxon>
        <taxon>Dikarya</taxon>
        <taxon>Ascomycota</taxon>
        <taxon>Saccharomycotina</taxon>
        <taxon>Pichiomycetes</taxon>
        <taxon>Pichiales</taxon>
        <taxon>Pichiaceae</taxon>
        <taxon>Ogataea</taxon>
    </lineage>
</organism>
<keyword evidence="2" id="KW-0175">Coiled coil</keyword>
<dbReference type="OMA" id="DEEYGAY"/>
<protein>
    <recommendedName>
        <fullName evidence="5">Biogenesis of lysosome-related organelles complex 1 subunit 2</fullName>
    </recommendedName>
</protein>
<dbReference type="eggNOG" id="ENOG502SG83">
    <property type="taxonomic scope" value="Eukaryota"/>
</dbReference>
<dbReference type="InterPro" id="IPR019269">
    <property type="entry name" value="BLOC1_su2"/>
</dbReference>
<dbReference type="EMBL" id="AEOI02000004">
    <property type="protein sequence ID" value="ESX02184.1"/>
    <property type="molecule type" value="Genomic_DNA"/>
</dbReference>
<dbReference type="RefSeq" id="XP_013936770.1">
    <property type="nucleotide sequence ID" value="XM_014081295.1"/>
</dbReference>
<dbReference type="Proteomes" id="UP000008673">
    <property type="component" value="Unassembled WGS sequence"/>
</dbReference>
<evidence type="ECO:0000313" key="3">
    <source>
        <dbReference type="EMBL" id="ESX02184.1"/>
    </source>
</evidence>
<evidence type="ECO:0008006" key="5">
    <source>
        <dbReference type="Google" id="ProtNLM"/>
    </source>
</evidence>
<dbReference type="GeneID" id="25774362"/>